<evidence type="ECO:0000313" key="3">
    <source>
        <dbReference type="EMBL" id="RNB91833.1"/>
    </source>
</evidence>
<protein>
    <submittedName>
        <fullName evidence="3">Bifunctional oligoribonuclease/PAP phosphatase NrnA</fullName>
    </submittedName>
</protein>
<dbReference type="Gene3D" id="3.10.310.30">
    <property type="match status" value="1"/>
</dbReference>
<sequence>MPSMSKNDYQLALKAAGAFMHESERFLVISHVNPDGDTTSSVLACALLLEQLGKTYVIVNEGETPAKFGYLPRFSHIRNLQKDEVAERFSHVIAIDAADSKRMGNVRYLFNDDARILNIDHHPTNDEFGNVNVIRTDAAAAAEIMYELAVANDFTLNPELAVCFYTGLLTDTGGFRYSNTSPNVLKIASELLQYGLKPGELAERCLEETTLEHMLLLRRSLQSLAITHRKQVASLKVTREDLQTTGASSEDAGGFVNHCRNIEGVEVGVSFFETEAGHVKVSLRSRSRVDVAEIAKQLGGGGHARAAGCTLTVSIDEAERVVYGKLREALGVDSDE</sequence>
<evidence type="ECO:0000259" key="2">
    <source>
        <dbReference type="Pfam" id="PF02272"/>
    </source>
</evidence>
<dbReference type="GO" id="GO:0003676">
    <property type="term" value="F:nucleic acid binding"/>
    <property type="evidence" value="ECO:0007669"/>
    <property type="project" value="InterPro"/>
</dbReference>
<feature type="domain" description="DDH" evidence="1">
    <location>
        <begin position="26"/>
        <end position="167"/>
    </location>
</feature>
<organism evidence="3 4">
    <name type="scientific">Brevibacillus fluminis</name>
    <dbReference type="NCBI Taxonomy" id="511487"/>
    <lineage>
        <taxon>Bacteria</taxon>
        <taxon>Bacillati</taxon>
        <taxon>Bacillota</taxon>
        <taxon>Bacilli</taxon>
        <taxon>Bacillales</taxon>
        <taxon>Paenibacillaceae</taxon>
        <taxon>Brevibacillus</taxon>
    </lineage>
</organism>
<dbReference type="InterPro" id="IPR001667">
    <property type="entry name" value="DDH_dom"/>
</dbReference>
<evidence type="ECO:0000313" key="4">
    <source>
        <dbReference type="Proteomes" id="UP000271031"/>
    </source>
</evidence>
<gene>
    <name evidence="3" type="ORF">EDM56_03520</name>
</gene>
<reference evidence="3 4" key="1">
    <citation type="submission" date="2018-10" db="EMBL/GenBank/DDBJ databases">
        <title>Phylogenomics of Brevibacillus.</title>
        <authorList>
            <person name="Dunlap C."/>
        </authorList>
    </citation>
    <scope>NUCLEOTIDE SEQUENCE [LARGE SCALE GENOMIC DNA]</scope>
    <source>
        <strain evidence="3 4">JCM 15716</strain>
    </source>
</reference>
<dbReference type="InterPro" id="IPR003156">
    <property type="entry name" value="DHHA1_dom"/>
</dbReference>
<dbReference type="PANTHER" id="PTHR47618">
    <property type="entry name" value="BIFUNCTIONAL OLIGORIBONUCLEASE AND PAP PHOSPHATASE NRNA"/>
    <property type="match status" value="1"/>
</dbReference>
<dbReference type="AlphaFoldDB" id="A0A3M8DUG3"/>
<dbReference type="PANTHER" id="PTHR47618:SF1">
    <property type="entry name" value="BIFUNCTIONAL OLIGORIBONUCLEASE AND PAP PHOSPHATASE NRNA"/>
    <property type="match status" value="1"/>
</dbReference>
<dbReference type="Gene3D" id="3.90.1640.10">
    <property type="entry name" value="inorganic pyrophosphatase (n-terminal core)"/>
    <property type="match status" value="1"/>
</dbReference>
<comment type="caution">
    <text evidence="3">The sequence shown here is derived from an EMBL/GenBank/DDBJ whole genome shotgun (WGS) entry which is preliminary data.</text>
</comment>
<dbReference type="SUPFAM" id="SSF64182">
    <property type="entry name" value="DHH phosphoesterases"/>
    <property type="match status" value="1"/>
</dbReference>
<dbReference type="Pfam" id="PF02272">
    <property type="entry name" value="DHHA1"/>
    <property type="match status" value="1"/>
</dbReference>
<dbReference type="Proteomes" id="UP000271031">
    <property type="component" value="Unassembled WGS sequence"/>
</dbReference>
<keyword evidence="4" id="KW-1185">Reference proteome</keyword>
<name>A0A3M8DUG3_9BACL</name>
<dbReference type="Pfam" id="PF01368">
    <property type="entry name" value="DHH"/>
    <property type="match status" value="1"/>
</dbReference>
<dbReference type="OrthoDB" id="9803668at2"/>
<accession>A0A3M8DUG3</accession>
<dbReference type="InterPro" id="IPR051319">
    <property type="entry name" value="Oligoribo/pAp-PDE_c-di-AMP_PDE"/>
</dbReference>
<dbReference type="InterPro" id="IPR038763">
    <property type="entry name" value="DHH_sf"/>
</dbReference>
<feature type="domain" description="DHHA1" evidence="2">
    <location>
        <begin position="245"/>
        <end position="313"/>
    </location>
</feature>
<evidence type="ECO:0000259" key="1">
    <source>
        <dbReference type="Pfam" id="PF01368"/>
    </source>
</evidence>
<proteinExistence type="predicted"/>
<dbReference type="EMBL" id="RHHQ01000004">
    <property type="protein sequence ID" value="RNB91833.1"/>
    <property type="molecule type" value="Genomic_DNA"/>
</dbReference>